<dbReference type="Pfam" id="PF13556">
    <property type="entry name" value="HTH_30"/>
    <property type="match status" value="1"/>
</dbReference>
<dbReference type="Gene3D" id="1.10.10.2840">
    <property type="entry name" value="PucR C-terminal helix-turn-helix domain"/>
    <property type="match status" value="1"/>
</dbReference>
<dbReference type="InterPro" id="IPR042070">
    <property type="entry name" value="PucR_C-HTH_sf"/>
</dbReference>
<feature type="domain" description="PucR C-terminal helix-turn-helix" evidence="1">
    <location>
        <begin position="477"/>
        <end position="532"/>
    </location>
</feature>
<evidence type="ECO:0000259" key="1">
    <source>
        <dbReference type="Pfam" id="PF13556"/>
    </source>
</evidence>
<comment type="caution">
    <text evidence="2">The sequence shown here is derived from an EMBL/GenBank/DDBJ whole genome shotgun (WGS) entry which is preliminary data.</text>
</comment>
<dbReference type="InterPro" id="IPR051448">
    <property type="entry name" value="CdaR-like_regulators"/>
</dbReference>
<evidence type="ECO:0000313" key="3">
    <source>
        <dbReference type="Proteomes" id="UP001500851"/>
    </source>
</evidence>
<protein>
    <submittedName>
        <fullName evidence="2">Helix-turn-helix domain-containing protein</fullName>
    </submittedName>
</protein>
<dbReference type="PANTHER" id="PTHR33744:SF17">
    <property type="entry name" value="CONSERVED PROTEIN"/>
    <property type="match status" value="1"/>
</dbReference>
<keyword evidence="3" id="KW-1185">Reference proteome</keyword>
<dbReference type="InterPro" id="IPR025736">
    <property type="entry name" value="PucR_C-HTH_dom"/>
</dbReference>
<accession>A0ABN2LFB8</accession>
<organism evidence="2 3">
    <name type="scientific">Leucobacter iarius</name>
    <dbReference type="NCBI Taxonomy" id="333963"/>
    <lineage>
        <taxon>Bacteria</taxon>
        <taxon>Bacillati</taxon>
        <taxon>Actinomycetota</taxon>
        <taxon>Actinomycetes</taxon>
        <taxon>Micrococcales</taxon>
        <taxon>Microbacteriaceae</taxon>
        <taxon>Leucobacter</taxon>
    </lineage>
</organism>
<dbReference type="PANTHER" id="PTHR33744">
    <property type="entry name" value="CARBOHYDRATE DIACID REGULATOR"/>
    <property type="match status" value="1"/>
</dbReference>
<evidence type="ECO:0000313" key="2">
    <source>
        <dbReference type="EMBL" id="GAA1786730.1"/>
    </source>
</evidence>
<dbReference type="EMBL" id="BAAAOB010000001">
    <property type="protein sequence ID" value="GAA1786730.1"/>
    <property type="molecule type" value="Genomic_DNA"/>
</dbReference>
<sequence>MESSISSIIATSPFSSGLPLAELLAQLGPATLRPVVQPEPTERETAPPVQGVAFLDADAVAQQSAGQLLLLTSHAMLPDDRVEELCDAAAASRASGIVARTVPADAPLAVSCARRGIPLFELHPQVDWRQFDALVSRLLGEHGSGLQLGPTSGDKLFSLANSIAGVFRGSVAIEDHRRNILAYSAMPDQAIDDLRANGILYRRVPDKSINEVRYRQMFAAQGVARFARSDTEAPRAAIAIRAGSIPLGSIWAIDPDGEDLSLPLSPAKQEVLEQGALLAADYLVDAWRFDHGDTRSREAALRRALHGAPQENDPTVLGFRPTQQVILAALLPSGARSSDAELGEIRAGAARHLSVYFPGSVCVALDGAVVALVPSGSPEEVGRSFARLLPELRRLTGAECRVGLDEPRRFRRSLAGRHERARLVAECARERGLEIATTREVQAQLVLHECGAALRGARLSTEDADALLEPDAADARTTLLAWLEEQGSAPRVAARLNLHEQTVRYRVRQAVARYGLDLDDADRMLALWVQLRTSATDRRG</sequence>
<dbReference type="Proteomes" id="UP001500851">
    <property type="component" value="Unassembled WGS sequence"/>
</dbReference>
<name>A0ABN2LFB8_9MICO</name>
<reference evidence="3" key="1">
    <citation type="journal article" date="2019" name="Int. J. Syst. Evol. Microbiol.">
        <title>The Global Catalogue of Microorganisms (GCM) 10K type strain sequencing project: providing services to taxonomists for standard genome sequencing and annotation.</title>
        <authorList>
            <consortium name="The Broad Institute Genomics Platform"/>
            <consortium name="The Broad Institute Genome Sequencing Center for Infectious Disease"/>
            <person name="Wu L."/>
            <person name="Ma J."/>
        </authorList>
    </citation>
    <scope>NUCLEOTIDE SEQUENCE [LARGE SCALE GENOMIC DNA]</scope>
    <source>
        <strain evidence="3">JCM 14736</strain>
    </source>
</reference>
<gene>
    <name evidence="2" type="ORF">GCM10009768_14610</name>
</gene>
<dbReference type="RefSeq" id="WP_344031025.1">
    <property type="nucleotide sequence ID" value="NZ_BAAAOB010000001.1"/>
</dbReference>
<proteinExistence type="predicted"/>